<dbReference type="EMBL" id="SUPK01000001">
    <property type="protein sequence ID" value="TJY44035.1"/>
    <property type="molecule type" value="Genomic_DNA"/>
</dbReference>
<comment type="caution">
    <text evidence="1">The sequence shown here is derived from an EMBL/GenBank/DDBJ whole genome shotgun (WGS) entry which is preliminary data.</text>
</comment>
<sequence>MNYPMCQLCGQSTSPIKNGACETCIEEYDTIRNYIEQHPSANMMEISYATKISIKRINQFVDKGKFILVQKEE</sequence>
<evidence type="ECO:0000313" key="2">
    <source>
        <dbReference type="Proteomes" id="UP000309673"/>
    </source>
</evidence>
<dbReference type="OrthoDB" id="1707905at2"/>
<evidence type="ECO:0000313" key="1">
    <source>
        <dbReference type="EMBL" id="TJY44035.1"/>
    </source>
</evidence>
<gene>
    <name evidence="1" type="ORF">E5161_01155</name>
</gene>
<dbReference type="AlphaFoldDB" id="A0A4U0FGH8"/>
<keyword evidence="2" id="KW-1185">Reference proteome</keyword>
<protein>
    <recommendedName>
        <fullName evidence="3">Flagellar protein</fullName>
    </recommendedName>
</protein>
<proteinExistence type="predicted"/>
<evidence type="ECO:0008006" key="3">
    <source>
        <dbReference type="Google" id="ProtNLM"/>
    </source>
</evidence>
<dbReference type="Proteomes" id="UP000309673">
    <property type="component" value="Unassembled WGS sequence"/>
</dbReference>
<organism evidence="1 2">
    <name type="scientific">Cohnella pontilimi</name>
    <dbReference type="NCBI Taxonomy" id="2564100"/>
    <lineage>
        <taxon>Bacteria</taxon>
        <taxon>Bacillati</taxon>
        <taxon>Bacillota</taxon>
        <taxon>Bacilli</taxon>
        <taxon>Bacillales</taxon>
        <taxon>Paenibacillaceae</taxon>
        <taxon>Cohnella</taxon>
    </lineage>
</organism>
<dbReference type="RefSeq" id="WP_136775755.1">
    <property type="nucleotide sequence ID" value="NZ_SUPK01000001.1"/>
</dbReference>
<name>A0A4U0FGH8_9BACL</name>
<accession>A0A4U0FGH8</accession>
<reference evidence="1 2" key="1">
    <citation type="submission" date="2019-04" db="EMBL/GenBank/DDBJ databases">
        <title>Cohnella sp. nov., isolated from soil.</title>
        <authorList>
            <person name="Kim W."/>
        </authorList>
    </citation>
    <scope>NUCLEOTIDE SEQUENCE [LARGE SCALE GENOMIC DNA]</scope>
    <source>
        <strain evidence="1 2">CAU 1483</strain>
    </source>
</reference>